<gene>
    <name evidence="1" type="ORF">DAPPUDRAFT_315349</name>
</gene>
<name>E9G9H4_DAPPU</name>
<dbReference type="KEGG" id="dpx:DAPPUDRAFT_315349"/>
<protein>
    <submittedName>
        <fullName evidence="1">Uncharacterized protein</fullName>
    </submittedName>
</protein>
<evidence type="ECO:0000313" key="2">
    <source>
        <dbReference type="Proteomes" id="UP000000305"/>
    </source>
</evidence>
<accession>E9G9H4</accession>
<sequence>MHCRKEQGQLISTEELEEELEGMISSVDKAKSGTQDQTKEMIKIFTAENVERCSPATAASTCHPLAAVMTNTGSICGLIECIVEEEQGQLISTEELEGMISSVDKAKRVGGDDKLSG</sequence>
<organism evidence="1 2">
    <name type="scientific">Daphnia pulex</name>
    <name type="common">Water flea</name>
    <dbReference type="NCBI Taxonomy" id="6669"/>
    <lineage>
        <taxon>Eukaryota</taxon>
        <taxon>Metazoa</taxon>
        <taxon>Ecdysozoa</taxon>
        <taxon>Arthropoda</taxon>
        <taxon>Crustacea</taxon>
        <taxon>Branchiopoda</taxon>
        <taxon>Diplostraca</taxon>
        <taxon>Cladocera</taxon>
        <taxon>Anomopoda</taxon>
        <taxon>Daphniidae</taxon>
        <taxon>Daphnia</taxon>
    </lineage>
</organism>
<dbReference type="Proteomes" id="UP000000305">
    <property type="component" value="Unassembled WGS sequence"/>
</dbReference>
<proteinExistence type="predicted"/>
<reference evidence="1 2" key="1">
    <citation type="journal article" date="2011" name="Science">
        <title>The ecoresponsive genome of Daphnia pulex.</title>
        <authorList>
            <person name="Colbourne J.K."/>
            <person name="Pfrender M.E."/>
            <person name="Gilbert D."/>
            <person name="Thomas W.K."/>
            <person name="Tucker A."/>
            <person name="Oakley T.H."/>
            <person name="Tokishita S."/>
            <person name="Aerts A."/>
            <person name="Arnold G.J."/>
            <person name="Basu M.K."/>
            <person name="Bauer D.J."/>
            <person name="Caceres C.E."/>
            <person name="Carmel L."/>
            <person name="Casola C."/>
            <person name="Choi J.H."/>
            <person name="Detter J.C."/>
            <person name="Dong Q."/>
            <person name="Dusheyko S."/>
            <person name="Eads B.D."/>
            <person name="Frohlich T."/>
            <person name="Geiler-Samerotte K.A."/>
            <person name="Gerlach D."/>
            <person name="Hatcher P."/>
            <person name="Jogdeo S."/>
            <person name="Krijgsveld J."/>
            <person name="Kriventseva E.V."/>
            <person name="Kultz D."/>
            <person name="Laforsch C."/>
            <person name="Lindquist E."/>
            <person name="Lopez J."/>
            <person name="Manak J.R."/>
            <person name="Muller J."/>
            <person name="Pangilinan J."/>
            <person name="Patwardhan R.P."/>
            <person name="Pitluck S."/>
            <person name="Pritham E.J."/>
            <person name="Rechtsteiner A."/>
            <person name="Rho M."/>
            <person name="Rogozin I.B."/>
            <person name="Sakarya O."/>
            <person name="Salamov A."/>
            <person name="Schaack S."/>
            <person name="Shapiro H."/>
            <person name="Shiga Y."/>
            <person name="Skalitzky C."/>
            <person name="Smith Z."/>
            <person name="Souvorov A."/>
            <person name="Sung W."/>
            <person name="Tang Z."/>
            <person name="Tsuchiya D."/>
            <person name="Tu H."/>
            <person name="Vos H."/>
            <person name="Wang M."/>
            <person name="Wolf Y.I."/>
            <person name="Yamagata H."/>
            <person name="Yamada T."/>
            <person name="Ye Y."/>
            <person name="Shaw J.R."/>
            <person name="Andrews J."/>
            <person name="Crease T.J."/>
            <person name="Tang H."/>
            <person name="Lucas S.M."/>
            <person name="Robertson H.M."/>
            <person name="Bork P."/>
            <person name="Koonin E.V."/>
            <person name="Zdobnov E.M."/>
            <person name="Grigoriev I.V."/>
            <person name="Lynch M."/>
            <person name="Boore J.L."/>
        </authorList>
    </citation>
    <scope>NUCLEOTIDE SEQUENCE [LARGE SCALE GENOMIC DNA]</scope>
</reference>
<dbReference type="HOGENOM" id="CLU_2087209_0_0_1"/>
<dbReference type="InParanoid" id="E9G9H4"/>
<dbReference type="EMBL" id="GL732536">
    <property type="protein sequence ID" value="EFX83876.1"/>
    <property type="molecule type" value="Genomic_DNA"/>
</dbReference>
<keyword evidence="2" id="KW-1185">Reference proteome</keyword>
<dbReference type="AlphaFoldDB" id="E9G9H4"/>
<evidence type="ECO:0000313" key="1">
    <source>
        <dbReference type="EMBL" id="EFX83876.1"/>
    </source>
</evidence>